<sequence>MAQMLAPYNNSMRLGQGFNSYTQQICLDKAVLPDTSDNRKRLKELVVLSSGTSSLVGAGTPRITSSSSNPPGTSAAGTSTDIVAKDDGTSQAQGSAHDPKPGPTQGGEPKRKIEVHPWVKPQIVTYSSKFVDKLSDVTDAMNISGSLSIKTATIGGKANGSYVDSDKFKSSDINFHLQVKVTNQIHDAQNYNIFNVVPNIDATSFPEVYGDTFISGWEEGGELNAIISMKVQDKSKIFSIKAGLEAQLSTPSIAGDVKANVEIDKNNLNSEAETTITVNWSGGGSIKDPGEDWTISSLKAAAAAFPELVAVTPQRTYAILTKYTALASFHEQNVKVTPLDYENAGIYTGSLLDAYMDYKALWKLITQATHELEAGRASIEIARPTEEIYTLARVKAIPQNQLVGNKAPDAGDPKTGTWSNPGNSNSSNSNSDSSNTNTDTSSSGTVQLVPATGAKLADDITQFTVFSPSFPGLILARKICRFEMSKIVNEVDLVAKHPKMASDTTRDQYFLPPLIFKQLLPVVRSLTTENARLGIKDPNAALILGYVSPSREDYRLPTVHVLSQELRKCNNTKLSESIERVKYKAEDYRMEGVVGEFERVNTSATVFNDLETLDSTYRPKKFSVWERENQVLGGRIEYANGEKREYGVCQGSATRNLELAPDGSEVIVEVTIKSGRKSPDSSAQMIVGLTVMTSKYSVIHAGKDYKGEVKDTKTFRWSKHDESQWSFRGFFGFSFENAIITLGVIWGKDGFVPVPAGEVVMPMCKNYLELSDKMQQGIQSLSNTRSSFFRKFLMGNPVTTAPASEGKSIFNALNDIDLNWKIQSLAFASKGRKLIGIKVTYSNQEELKHGYYTQETETWRCEVKFPLVIAKITTGKALDSAASHIETLEFIQSDANGVVPEWLLDLCALRYLGDGEAPKEGQQATDPQAQTVESAPKFGSGFWSVRGFYGEYDDTQLTQLGIVWGRG</sequence>
<proteinExistence type="predicted"/>
<protein>
    <recommendedName>
        <fullName evidence="4">Jacalin-type lectin domain-containing protein</fullName>
    </recommendedName>
</protein>
<name>A0AAV9W716_9PEZI</name>
<evidence type="ECO:0000313" key="3">
    <source>
        <dbReference type="Proteomes" id="UP001370758"/>
    </source>
</evidence>
<feature type="compositionally biased region" description="Low complexity" evidence="1">
    <location>
        <begin position="415"/>
        <end position="445"/>
    </location>
</feature>
<feature type="compositionally biased region" description="Polar residues" evidence="1">
    <location>
        <begin position="62"/>
        <end position="81"/>
    </location>
</feature>
<keyword evidence="3" id="KW-1185">Reference proteome</keyword>
<dbReference type="InterPro" id="IPR036404">
    <property type="entry name" value="Jacalin-like_lectin_dom_sf"/>
</dbReference>
<dbReference type="AlphaFoldDB" id="A0AAV9W716"/>
<evidence type="ECO:0000313" key="2">
    <source>
        <dbReference type="EMBL" id="KAK6503374.1"/>
    </source>
</evidence>
<reference evidence="2 3" key="1">
    <citation type="submission" date="2023-08" db="EMBL/GenBank/DDBJ databases">
        <authorList>
            <person name="Palmer J.M."/>
        </authorList>
    </citation>
    <scope>NUCLEOTIDE SEQUENCE [LARGE SCALE GENOMIC DNA]</scope>
    <source>
        <strain evidence="2 3">TWF481</strain>
    </source>
</reference>
<organism evidence="2 3">
    <name type="scientific">Arthrobotrys musiformis</name>
    <dbReference type="NCBI Taxonomy" id="47236"/>
    <lineage>
        <taxon>Eukaryota</taxon>
        <taxon>Fungi</taxon>
        <taxon>Dikarya</taxon>
        <taxon>Ascomycota</taxon>
        <taxon>Pezizomycotina</taxon>
        <taxon>Orbiliomycetes</taxon>
        <taxon>Orbiliales</taxon>
        <taxon>Orbiliaceae</taxon>
        <taxon>Arthrobotrys</taxon>
    </lineage>
</organism>
<gene>
    <name evidence="2" type="ORF">TWF481_008394</name>
</gene>
<dbReference type="Gene3D" id="2.100.10.30">
    <property type="entry name" value="Jacalin-like lectin domain"/>
    <property type="match status" value="1"/>
</dbReference>
<evidence type="ECO:0008006" key="4">
    <source>
        <dbReference type="Google" id="ProtNLM"/>
    </source>
</evidence>
<dbReference type="Proteomes" id="UP001370758">
    <property type="component" value="Unassembled WGS sequence"/>
</dbReference>
<dbReference type="EMBL" id="JAVHJL010000005">
    <property type="protein sequence ID" value="KAK6503374.1"/>
    <property type="molecule type" value="Genomic_DNA"/>
</dbReference>
<accession>A0AAV9W716</accession>
<feature type="region of interest" description="Disordered" evidence="1">
    <location>
        <begin position="53"/>
        <end position="112"/>
    </location>
</feature>
<comment type="caution">
    <text evidence="2">The sequence shown here is derived from an EMBL/GenBank/DDBJ whole genome shotgun (WGS) entry which is preliminary data.</text>
</comment>
<feature type="region of interest" description="Disordered" evidence="1">
    <location>
        <begin position="402"/>
        <end position="446"/>
    </location>
</feature>
<evidence type="ECO:0000256" key="1">
    <source>
        <dbReference type="SAM" id="MobiDB-lite"/>
    </source>
</evidence>